<dbReference type="AlphaFoldDB" id="A0A0D2FHP6"/>
<dbReference type="GeneID" id="25301097"/>
<evidence type="ECO:0000313" key="2">
    <source>
        <dbReference type="EMBL" id="KIW86212.1"/>
    </source>
</evidence>
<feature type="compositionally biased region" description="Polar residues" evidence="1">
    <location>
        <begin position="172"/>
        <end position="183"/>
    </location>
</feature>
<organism evidence="2 3">
    <name type="scientific">Fonsecaea pedrosoi CBS 271.37</name>
    <dbReference type="NCBI Taxonomy" id="1442368"/>
    <lineage>
        <taxon>Eukaryota</taxon>
        <taxon>Fungi</taxon>
        <taxon>Dikarya</taxon>
        <taxon>Ascomycota</taxon>
        <taxon>Pezizomycotina</taxon>
        <taxon>Eurotiomycetes</taxon>
        <taxon>Chaetothyriomycetidae</taxon>
        <taxon>Chaetothyriales</taxon>
        <taxon>Herpotrichiellaceae</taxon>
        <taxon>Fonsecaea</taxon>
    </lineage>
</organism>
<proteinExistence type="predicted"/>
<sequence length="639" mass="69195">MSKGVGSFPGARLPNSGYLPEGQPAPQRRHGSPPPALAGLMSNSSTGTSGSRSTSTPSWSNFASTDELPAQQSGSPSVDRGPIRRTVTLPAPVQHYQPSLHLGPAPPLTRSTTDTTRTSSIADYSQPHERPSECNRLGSSSHLRRLTGETATGAPDKSARSLVTSVAKFVEASSSQRITSTSVAEPVETLPAAPQPVHRDNARGRTSPQSHVLAPGTHVNGKHRAEDDEDADHGKSVKTPANIKKKRTPRPAPRTSRPSHRPGRKYEMQWRLGAAPMAVIKESKEQANFGRVLTAISNYHQGNAGGIWRTVMQQNAAGFDGNGLCEAMAVSIMLAAGFISSGQPDTATQVLDRTLPLARALLLSQHPQLCYYFNEISMDTSNTVAGSVRASWKSYLLPLAIHTLGERHPISILLGTPLTTEQKMRMRREGQRVAHQEHLRAFGTYSYQTMVHLWYWARLTAASGDVPESIRMLESVVQAWEQVYSANSAVAITAIVEQARVMLASGDASVKVECLLSDALRRNDVLISGQVLQPQFMDAAEARLRESCLIFCQLAAFRCLGRLHVMRHNLGNAKCCLQQALSIAQLNLAEDSSVTKLCKTDLVAVELLQLEEAMGSMTLTDPISRLPPITSIIPFAPVD</sequence>
<feature type="region of interest" description="Disordered" evidence="1">
    <location>
        <begin position="1"/>
        <end position="265"/>
    </location>
</feature>
<protein>
    <submittedName>
        <fullName evidence="2">Uncharacterized protein</fullName>
    </submittedName>
</protein>
<reference evidence="2 3" key="1">
    <citation type="submission" date="2015-01" db="EMBL/GenBank/DDBJ databases">
        <title>The Genome Sequence of Fonsecaea pedrosoi CBS 271.37.</title>
        <authorList>
            <consortium name="The Broad Institute Genomics Platform"/>
            <person name="Cuomo C."/>
            <person name="de Hoog S."/>
            <person name="Gorbushina A."/>
            <person name="Stielow B."/>
            <person name="Teixiera M."/>
            <person name="Abouelleil A."/>
            <person name="Chapman S.B."/>
            <person name="Priest M."/>
            <person name="Young S.K."/>
            <person name="Wortman J."/>
            <person name="Nusbaum C."/>
            <person name="Birren B."/>
        </authorList>
    </citation>
    <scope>NUCLEOTIDE SEQUENCE [LARGE SCALE GENOMIC DNA]</scope>
    <source>
        <strain evidence="2 3">CBS 271.37</strain>
    </source>
</reference>
<dbReference type="Proteomes" id="UP000053029">
    <property type="component" value="Unassembled WGS sequence"/>
</dbReference>
<dbReference type="EMBL" id="KN846969">
    <property type="protein sequence ID" value="KIW86212.1"/>
    <property type="molecule type" value="Genomic_DNA"/>
</dbReference>
<keyword evidence="3" id="KW-1185">Reference proteome</keyword>
<dbReference type="VEuPathDB" id="FungiDB:Z517_01607"/>
<name>A0A0D2FHP6_9EURO</name>
<dbReference type="OrthoDB" id="4154207at2759"/>
<evidence type="ECO:0000256" key="1">
    <source>
        <dbReference type="SAM" id="MobiDB-lite"/>
    </source>
</evidence>
<accession>A0A0D2FHP6</accession>
<feature type="compositionally biased region" description="Low complexity" evidence="1">
    <location>
        <begin position="42"/>
        <end position="60"/>
    </location>
</feature>
<evidence type="ECO:0000313" key="3">
    <source>
        <dbReference type="Proteomes" id="UP000053029"/>
    </source>
</evidence>
<dbReference type="HOGENOM" id="CLU_028613_0_0_1"/>
<dbReference type="RefSeq" id="XP_013290020.1">
    <property type="nucleotide sequence ID" value="XM_013434566.1"/>
</dbReference>
<feature type="compositionally biased region" description="Low complexity" evidence="1">
    <location>
        <begin position="109"/>
        <end position="120"/>
    </location>
</feature>
<gene>
    <name evidence="2" type="ORF">Z517_01607</name>
</gene>